<dbReference type="Proteomes" id="UP000051373">
    <property type="component" value="Unassembled WGS sequence"/>
</dbReference>
<evidence type="ECO:0000259" key="1">
    <source>
        <dbReference type="Pfam" id="PF02518"/>
    </source>
</evidence>
<sequence>MEMKRKGMKNRVLFQQEFEIQGGDFVNAGESSCKIRNTLREIGINSDIIRRIAIAAYEAEMNVVMYAQHGTMKINVYQDNILLIIDDKGPGIENIELAMKPGFSTATEEMREMGFGAGMGLPNIKKNSDVFQITSKVGQGTSLEIKILLNGKNG</sequence>
<dbReference type="STRING" id="1703779.AMJ83_03400"/>
<name>A0A0S8FVY4_UNCW3</name>
<dbReference type="InterPro" id="IPR003594">
    <property type="entry name" value="HATPase_dom"/>
</dbReference>
<dbReference type="Gene3D" id="3.30.565.10">
    <property type="entry name" value="Histidine kinase-like ATPase, C-terminal domain"/>
    <property type="match status" value="1"/>
</dbReference>
<comment type="caution">
    <text evidence="2">The sequence shown here is derived from an EMBL/GenBank/DDBJ whole genome shotgun (WGS) entry which is preliminary data.</text>
</comment>
<dbReference type="SUPFAM" id="SSF55874">
    <property type="entry name" value="ATPase domain of HSP90 chaperone/DNA topoisomerase II/histidine kinase"/>
    <property type="match status" value="1"/>
</dbReference>
<organism evidence="2 3">
    <name type="scientific">candidate division WOR_3 bacterium SM23_42</name>
    <dbReference type="NCBI Taxonomy" id="1703779"/>
    <lineage>
        <taxon>Bacteria</taxon>
        <taxon>Bacteria division WOR-3</taxon>
    </lineage>
</organism>
<evidence type="ECO:0000313" key="2">
    <source>
        <dbReference type="EMBL" id="KPK64282.1"/>
    </source>
</evidence>
<reference evidence="2 3" key="1">
    <citation type="journal article" date="2015" name="Microbiome">
        <title>Genomic resolution of linkages in carbon, nitrogen, and sulfur cycling among widespread estuary sediment bacteria.</title>
        <authorList>
            <person name="Baker B.J."/>
            <person name="Lazar C.S."/>
            <person name="Teske A.P."/>
            <person name="Dick G.J."/>
        </authorList>
    </citation>
    <scope>NUCLEOTIDE SEQUENCE [LARGE SCALE GENOMIC DNA]</scope>
    <source>
        <strain evidence="2">SM23_42</strain>
    </source>
</reference>
<evidence type="ECO:0000313" key="3">
    <source>
        <dbReference type="Proteomes" id="UP000051373"/>
    </source>
</evidence>
<gene>
    <name evidence="2" type="ORF">AMJ83_03400</name>
</gene>
<feature type="domain" description="Histidine kinase/HSP90-like ATPase" evidence="1">
    <location>
        <begin position="56"/>
        <end position="148"/>
    </location>
</feature>
<dbReference type="InterPro" id="IPR036890">
    <property type="entry name" value="HATPase_C_sf"/>
</dbReference>
<protein>
    <submittedName>
        <fullName evidence="2">Anti-sigma regulatory factor</fullName>
    </submittedName>
</protein>
<dbReference type="Pfam" id="PF02518">
    <property type="entry name" value="HATPase_c"/>
    <property type="match status" value="1"/>
</dbReference>
<dbReference type="AlphaFoldDB" id="A0A0S8FVY4"/>
<proteinExistence type="predicted"/>
<accession>A0A0S8FVY4</accession>
<dbReference type="EMBL" id="LJUJ01000004">
    <property type="protein sequence ID" value="KPK64282.1"/>
    <property type="molecule type" value="Genomic_DNA"/>
</dbReference>